<dbReference type="Proteomes" id="UP000325849">
    <property type="component" value="Unassembled WGS sequence"/>
</dbReference>
<organism evidence="1 2">
    <name type="scientific">Streptomyces adustus</name>
    <dbReference type="NCBI Taxonomy" id="1609272"/>
    <lineage>
        <taxon>Bacteria</taxon>
        <taxon>Bacillati</taxon>
        <taxon>Actinomycetota</taxon>
        <taxon>Actinomycetes</taxon>
        <taxon>Kitasatosporales</taxon>
        <taxon>Streptomycetaceae</taxon>
        <taxon>Streptomyces</taxon>
    </lineage>
</organism>
<dbReference type="RefSeq" id="WP_152890369.1">
    <property type="nucleotide sequence ID" value="NZ_VJZD01000084.1"/>
</dbReference>
<reference evidence="1 2" key="1">
    <citation type="submission" date="2019-07" db="EMBL/GenBank/DDBJ databases">
        <title>New species of Amycolatopsis and Streptomyces.</title>
        <authorList>
            <person name="Duangmal K."/>
            <person name="Teo W.F.A."/>
            <person name="Lipun K."/>
        </authorList>
    </citation>
    <scope>NUCLEOTIDE SEQUENCE [LARGE SCALE GENOMIC DNA]</scope>
    <source>
        <strain evidence="1 2">NBRC 109810</strain>
    </source>
</reference>
<evidence type="ECO:0000313" key="2">
    <source>
        <dbReference type="Proteomes" id="UP000325849"/>
    </source>
</evidence>
<gene>
    <name evidence="1" type="ORF">FNH09_21375</name>
</gene>
<accession>A0A5N8VF80</accession>
<dbReference type="AlphaFoldDB" id="A0A5N8VF80"/>
<evidence type="ECO:0000313" key="1">
    <source>
        <dbReference type="EMBL" id="MPY33699.1"/>
    </source>
</evidence>
<keyword evidence="2" id="KW-1185">Reference proteome</keyword>
<comment type="caution">
    <text evidence="1">The sequence shown here is derived from an EMBL/GenBank/DDBJ whole genome shotgun (WGS) entry which is preliminary data.</text>
</comment>
<sequence>MLDILASMILNHPGAAANGALRALKWSQESVKRTLTVQNDSAKNIYVAVCVWGQENSAEATMSTGWLRVEEDDYESFAIPMPRFGSAHVAIHGRTRKGKREWAGSGSEQVKFHVMFPRYGVILEPASRFCVLGAASNMPEVYMNQGGVQRTGVVSGRLIEMSGDFRYTFQ</sequence>
<protein>
    <submittedName>
        <fullName evidence="1">Uncharacterized protein</fullName>
    </submittedName>
</protein>
<dbReference type="OrthoDB" id="9869262at2"/>
<dbReference type="EMBL" id="VJZD01000084">
    <property type="protein sequence ID" value="MPY33699.1"/>
    <property type="molecule type" value="Genomic_DNA"/>
</dbReference>
<proteinExistence type="predicted"/>
<name>A0A5N8VF80_9ACTN</name>